<keyword evidence="3" id="KW-0597">Phosphoprotein</keyword>
<dbReference type="CDD" id="cd00082">
    <property type="entry name" value="HisKA"/>
    <property type="match status" value="1"/>
</dbReference>
<dbReference type="SUPFAM" id="SSF55785">
    <property type="entry name" value="PYP-like sensor domain (PAS domain)"/>
    <property type="match status" value="1"/>
</dbReference>
<dbReference type="EC" id="2.7.13.3" evidence="2"/>
<keyword evidence="10" id="KW-1185">Reference proteome</keyword>
<proteinExistence type="predicted"/>
<dbReference type="InterPro" id="IPR029016">
    <property type="entry name" value="GAF-like_dom_sf"/>
</dbReference>
<evidence type="ECO:0000256" key="2">
    <source>
        <dbReference type="ARBA" id="ARBA00012438"/>
    </source>
</evidence>
<evidence type="ECO:0000256" key="3">
    <source>
        <dbReference type="ARBA" id="ARBA00022553"/>
    </source>
</evidence>
<evidence type="ECO:0000256" key="7">
    <source>
        <dbReference type="SAM" id="MobiDB-lite"/>
    </source>
</evidence>
<evidence type="ECO:0000256" key="5">
    <source>
        <dbReference type="ARBA" id="ARBA00022777"/>
    </source>
</evidence>
<evidence type="ECO:0000256" key="1">
    <source>
        <dbReference type="ARBA" id="ARBA00000085"/>
    </source>
</evidence>
<accession>A0A418Y897</accession>
<dbReference type="PANTHER" id="PTHR43547:SF2">
    <property type="entry name" value="HYBRID SIGNAL TRANSDUCTION HISTIDINE KINASE C"/>
    <property type="match status" value="1"/>
</dbReference>
<dbReference type="Gene3D" id="3.30.450.20">
    <property type="entry name" value="PAS domain"/>
    <property type="match status" value="1"/>
</dbReference>
<feature type="compositionally biased region" description="Basic residues" evidence="7">
    <location>
        <begin position="480"/>
        <end position="491"/>
    </location>
</feature>
<dbReference type="Gene3D" id="1.10.287.130">
    <property type="match status" value="1"/>
</dbReference>
<dbReference type="EMBL" id="QYUP01000010">
    <property type="protein sequence ID" value="RJG27473.1"/>
    <property type="molecule type" value="Genomic_DNA"/>
</dbReference>
<comment type="caution">
    <text evidence="9">The sequence shown here is derived from an EMBL/GenBank/DDBJ whole genome shotgun (WGS) entry which is preliminary data.</text>
</comment>
<comment type="catalytic activity">
    <reaction evidence="1">
        <text>ATP + protein L-histidine = ADP + protein N-phospho-L-histidine.</text>
        <dbReference type="EC" id="2.7.13.3"/>
    </reaction>
</comment>
<dbReference type="OrthoDB" id="5389366at2"/>
<dbReference type="AlphaFoldDB" id="A0A418Y897"/>
<feature type="domain" description="Signal transduction histidine kinase dimerisation/phosphoacceptor" evidence="8">
    <location>
        <begin position="340"/>
        <end position="408"/>
    </location>
</feature>
<dbReference type="Gene3D" id="3.30.450.40">
    <property type="match status" value="1"/>
</dbReference>
<dbReference type="SUPFAM" id="SSF55781">
    <property type="entry name" value="GAF domain-like"/>
    <property type="match status" value="1"/>
</dbReference>
<evidence type="ECO:0000256" key="6">
    <source>
        <dbReference type="ARBA" id="ARBA00023012"/>
    </source>
</evidence>
<dbReference type="InterPro" id="IPR035965">
    <property type="entry name" value="PAS-like_dom_sf"/>
</dbReference>
<gene>
    <name evidence="9" type="ORF">D3872_01070</name>
</gene>
<sequence length="523" mass="55752">MPEQPHPITQHGGDPDSCYFTGEGDMVRLVNELDWENTALGPICSWPESIRSAASIALGSTFQLVVLSGPEMIYIYNDASSSIFGAKHPWALGKAASEVWAEAWDTIGPMLHSVVDSGRALRHDDMLMVLGRHGFPEECYFTFSYSPIRGAEGITGIFISVLETSERVVNERRLRTLGELAAAVASARGALAQNLYDLPCTALYLVDADSGRARRSFVTGVVGEDSAFPGKIDLDECCVPVARAFATGTPQEFDAAGMLVAGATWPEPPRQFIAYPLRPPGACRPCGIFVAAANPRQPFDNAHRCFLDFVAGHAATAVANAEAARFEQERLDALAELARAKNAFFANASHELRTPLTLILGPLESLLASPAAQASPDMREIVGMAHRNALRMKRLVNSLLDFASIEAGRMAVQLVPSDIGELTLGLAGLFPRSITSSRAPATPSSASTTSCASSPSTRSACRSSRSRARPSSGARWPSSSRKRSRSTRRSGARSASAAPSACNSCRRARGAGSVCAAIRRPSA</sequence>
<name>A0A418Y897_9BURK</name>
<dbReference type="InterPro" id="IPR036097">
    <property type="entry name" value="HisK_dim/P_sf"/>
</dbReference>
<dbReference type="PANTHER" id="PTHR43547">
    <property type="entry name" value="TWO-COMPONENT HISTIDINE KINASE"/>
    <property type="match status" value="1"/>
</dbReference>
<evidence type="ECO:0000313" key="10">
    <source>
        <dbReference type="Proteomes" id="UP000284006"/>
    </source>
</evidence>
<dbReference type="InterPro" id="IPR003661">
    <property type="entry name" value="HisK_dim/P_dom"/>
</dbReference>
<keyword evidence="4" id="KW-0808">Transferase</keyword>
<dbReference type="Proteomes" id="UP000284006">
    <property type="component" value="Unassembled WGS sequence"/>
</dbReference>
<dbReference type="GO" id="GO:0000155">
    <property type="term" value="F:phosphorelay sensor kinase activity"/>
    <property type="evidence" value="ECO:0007669"/>
    <property type="project" value="InterPro"/>
</dbReference>
<reference evidence="9 10" key="1">
    <citation type="submission" date="2018-09" db="EMBL/GenBank/DDBJ databases">
        <authorList>
            <person name="Zhu H."/>
        </authorList>
    </citation>
    <scope>NUCLEOTIDE SEQUENCE [LARGE SCALE GENOMIC DNA]</scope>
    <source>
        <strain evidence="9 10">K1S02-61</strain>
    </source>
</reference>
<organism evidence="9 10">
    <name type="scientific">Massilia cavernae</name>
    <dbReference type="NCBI Taxonomy" id="2320864"/>
    <lineage>
        <taxon>Bacteria</taxon>
        <taxon>Pseudomonadati</taxon>
        <taxon>Pseudomonadota</taxon>
        <taxon>Betaproteobacteria</taxon>
        <taxon>Burkholderiales</taxon>
        <taxon>Oxalobacteraceae</taxon>
        <taxon>Telluria group</taxon>
        <taxon>Massilia</taxon>
    </lineage>
</organism>
<dbReference type="SMART" id="SM00388">
    <property type="entry name" value="HisKA"/>
    <property type="match status" value="1"/>
</dbReference>
<dbReference type="FunFam" id="1.10.287.130:FF:000001">
    <property type="entry name" value="Two-component sensor histidine kinase"/>
    <property type="match status" value="1"/>
</dbReference>
<evidence type="ECO:0000313" key="9">
    <source>
        <dbReference type="EMBL" id="RJG27473.1"/>
    </source>
</evidence>
<feature type="region of interest" description="Disordered" evidence="7">
    <location>
        <begin position="437"/>
        <end position="523"/>
    </location>
</feature>
<evidence type="ECO:0000259" key="8">
    <source>
        <dbReference type="SMART" id="SM00388"/>
    </source>
</evidence>
<dbReference type="Pfam" id="PF00512">
    <property type="entry name" value="HisKA"/>
    <property type="match status" value="1"/>
</dbReference>
<feature type="compositionally biased region" description="Low complexity" evidence="7">
    <location>
        <begin position="492"/>
        <end position="505"/>
    </location>
</feature>
<feature type="compositionally biased region" description="Low complexity" evidence="7">
    <location>
        <begin position="437"/>
        <end position="479"/>
    </location>
</feature>
<evidence type="ECO:0000256" key="4">
    <source>
        <dbReference type="ARBA" id="ARBA00022679"/>
    </source>
</evidence>
<keyword evidence="5" id="KW-0418">Kinase</keyword>
<dbReference type="SUPFAM" id="SSF47384">
    <property type="entry name" value="Homodimeric domain of signal transducing histidine kinase"/>
    <property type="match status" value="1"/>
</dbReference>
<protein>
    <recommendedName>
        <fullName evidence="2">histidine kinase</fullName>
        <ecNumber evidence="2">2.7.13.3</ecNumber>
    </recommendedName>
</protein>
<keyword evidence="6" id="KW-0902">Two-component regulatory system</keyword>